<reference evidence="2" key="1">
    <citation type="journal article" date="2019" name="Int. J. Syst. Evol. Microbiol.">
        <title>The Global Catalogue of Microorganisms (GCM) 10K type strain sequencing project: providing services to taxonomists for standard genome sequencing and annotation.</title>
        <authorList>
            <consortium name="The Broad Institute Genomics Platform"/>
            <consortium name="The Broad Institute Genome Sequencing Center for Infectious Disease"/>
            <person name="Wu L."/>
            <person name="Ma J."/>
        </authorList>
    </citation>
    <scope>NUCLEOTIDE SEQUENCE [LARGE SCALE GENOMIC DNA]</scope>
    <source>
        <strain evidence="2">JCM 17633</strain>
    </source>
</reference>
<proteinExistence type="predicted"/>
<accession>A0ABP8CQJ1</accession>
<sequence>MKPKPTETLPCSVFGHNYVRSKTNLDHSIEMTCSHCDVVVVTDVHGNFENHTFSNTQIKDTLQELYRLTKRITKTKVAF</sequence>
<gene>
    <name evidence="1" type="ORF">GCM10022292_11010</name>
</gene>
<dbReference type="Proteomes" id="UP001501682">
    <property type="component" value="Unassembled WGS sequence"/>
</dbReference>
<dbReference type="RefSeq" id="WP_215928255.1">
    <property type="nucleotide sequence ID" value="NZ_BAABCB010000007.1"/>
</dbReference>
<comment type="caution">
    <text evidence="1">The sequence shown here is derived from an EMBL/GenBank/DDBJ whole genome shotgun (WGS) entry which is preliminary data.</text>
</comment>
<evidence type="ECO:0000313" key="2">
    <source>
        <dbReference type="Proteomes" id="UP001501682"/>
    </source>
</evidence>
<name>A0ABP8CQJ1_9FLAO</name>
<protein>
    <submittedName>
        <fullName evidence="1">Uncharacterized protein</fullName>
    </submittedName>
</protein>
<organism evidence="1 2">
    <name type="scientific">Winogradskyella damuponensis</name>
    <dbReference type="NCBI Taxonomy" id="943939"/>
    <lineage>
        <taxon>Bacteria</taxon>
        <taxon>Pseudomonadati</taxon>
        <taxon>Bacteroidota</taxon>
        <taxon>Flavobacteriia</taxon>
        <taxon>Flavobacteriales</taxon>
        <taxon>Flavobacteriaceae</taxon>
        <taxon>Winogradskyella</taxon>
    </lineage>
</organism>
<dbReference type="EMBL" id="BAABCB010000007">
    <property type="protein sequence ID" value="GAA4242074.1"/>
    <property type="molecule type" value="Genomic_DNA"/>
</dbReference>
<evidence type="ECO:0000313" key="1">
    <source>
        <dbReference type="EMBL" id="GAA4242074.1"/>
    </source>
</evidence>
<keyword evidence="2" id="KW-1185">Reference proteome</keyword>